<evidence type="ECO:0000256" key="6">
    <source>
        <dbReference type="ARBA" id="ARBA00023242"/>
    </source>
</evidence>
<accession>A0A9N7NII2</accession>
<comment type="caution">
    <text evidence="10">The sequence shown here is derived from an EMBL/GenBank/DDBJ whole genome shotgun (WGS) entry which is preliminary data.</text>
</comment>
<feature type="region of interest" description="Disordered" evidence="8">
    <location>
        <begin position="1"/>
        <end position="28"/>
    </location>
</feature>
<name>A0A9N7NII2_STRHE</name>
<dbReference type="GO" id="GO:0000976">
    <property type="term" value="F:transcription cis-regulatory region binding"/>
    <property type="evidence" value="ECO:0007669"/>
    <property type="project" value="TreeGrafter"/>
</dbReference>
<dbReference type="GO" id="GO:0003700">
    <property type="term" value="F:DNA-binding transcription factor activity"/>
    <property type="evidence" value="ECO:0007669"/>
    <property type="project" value="InterPro"/>
</dbReference>
<gene>
    <name evidence="10" type="ORF">SHERM_25147</name>
</gene>
<dbReference type="PROSITE" id="PS51032">
    <property type="entry name" value="AP2_ERF"/>
    <property type="match status" value="1"/>
</dbReference>
<evidence type="ECO:0000256" key="2">
    <source>
        <dbReference type="ARBA" id="ARBA00022821"/>
    </source>
</evidence>
<dbReference type="InterPro" id="IPR036955">
    <property type="entry name" value="AP2/ERF_dom_sf"/>
</dbReference>
<dbReference type="FunFam" id="3.30.730.10:FF:000001">
    <property type="entry name" value="Ethylene-responsive transcription factor 2"/>
    <property type="match status" value="1"/>
</dbReference>
<organism evidence="10 11">
    <name type="scientific">Striga hermonthica</name>
    <name type="common">Purple witchweed</name>
    <name type="synonym">Buchnera hermonthica</name>
    <dbReference type="NCBI Taxonomy" id="68872"/>
    <lineage>
        <taxon>Eukaryota</taxon>
        <taxon>Viridiplantae</taxon>
        <taxon>Streptophyta</taxon>
        <taxon>Embryophyta</taxon>
        <taxon>Tracheophyta</taxon>
        <taxon>Spermatophyta</taxon>
        <taxon>Magnoliopsida</taxon>
        <taxon>eudicotyledons</taxon>
        <taxon>Gunneridae</taxon>
        <taxon>Pentapetalae</taxon>
        <taxon>asterids</taxon>
        <taxon>lamiids</taxon>
        <taxon>Lamiales</taxon>
        <taxon>Orobanchaceae</taxon>
        <taxon>Buchnereae</taxon>
        <taxon>Striga</taxon>
    </lineage>
</organism>
<protein>
    <submittedName>
        <fullName evidence="10">Dehydration-responsive element-binding protein 2D</fullName>
    </submittedName>
</protein>
<evidence type="ECO:0000256" key="1">
    <source>
        <dbReference type="ARBA" id="ARBA00004123"/>
    </source>
</evidence>
<feature type="domain" description="AP2/ERF" evidence="9">
    <location>
        <begin position="37"/>
        <end position="94"/>
    </location>
</feature>
<dbReference type="AlphaFoldDB" id="A0A9N7NII2"/>
<comment type="subcellular location">
    <subcellularLocation>
        <location evidence="1">Nucleus</location>
    </subcellularLocation>
</comment>
<evidence type="ECO:0000256" key="5">
    <source>
        <dbReference type="ARBA" id="ARBA00023163"/>
    </source>
</evidence>
<keyword evidence="5" id="KW-0804">Transcription</keyword>
<keyword evidence="4" id="KW-0238">DNA-binding</keyword>
<dbReference type="GO" id="GO:0045893">
    <property type="term" value="P:positive regulation of DNA-templated transcription"/>
    <property type="evidence" value="ECO:0007669"/>
    <property type="project" value="TreeGrafter"/>
</dbReference>
<dbReference type="PANTHER" id="PTHR31241:SF41">
    <property type="entry name" value="DEHYDRATION-RESPONSIVE ELEMENT-BINDING PROTEIN 2G-LIKE"/>
    <property type="match status" value="1"/>
</dbReference>
<evidence type="ECO:0000313" key="10">
    <source>
        <dbReference type="EMBL" id="CAA0829578.1"/>
    </source>
</evidence>
<dbReference type="PANTHER" id="PTHR31241">
    <property type="entry name" value="DEHYDRATION-RESPONSIVE ELEMENT-BINDING PROTEIN 2C"/>
    <property type="match status" value="1"/>
</dbReference>
<keyword evidence="11" id="KW-1185">Reference proteome</keyword>
<dbReference type="PRINTS" id="PR00367">
    <property type="entry name" value="ETHRSPELEMNT"/>
</dbReference>
<dbReference type="SUPFAM" id="SSF54171">
    <property type="entry name" value="DNA-binding domain"/>
    <property type="match status" value="1"/>
</dbReference>
<comment type="similarity">
    <text evidence="7">Belongs to the AP2/ERF transcription factor family. ERF subfamily.</text>
</comment>
<dbReference type="GO" id="GO:0006952">
    <property type="term" value="P:defense response"/>
    <property type="evidence" value="ECO:0007669"/>
    <property type="project" value="UniProtKB-KW"/>
</dbReference>
<sequence>MDNTAETAGGDPPKKAARRSRKGCMRGKGGPDNALCTYRGVRQRTWGRWVAEIREPKRGSRVWLGTFNTSLEAARAYDDAARRLYGAAAKLNLPEEGCACEVPAAVSAAGEDIGGEWLPEYFEDGFGVASSLWEVPAAPTLLDEKQGWSWPEYELDTMDDHQVPPAC</sequence>
<dbReference type="InterPro" id="IPR016177">
    <property type="entry name" value="DNA-bd_dom_sf"/>
</dbReference>
<evidence type="ECO:0000256" key="3">
    <source>
        <dbReference type="ARBA" id="ARBA00023015"/>
    </source>
</evidence>
<dbReference type="OrthoDB" id="550883at2759"/>
<evidence type="ECO:0000256" key="8">
    <source>
        <dbReference type="SAM" id="MobiDB-lite"/>
    </source>
</evidence>
<evidence type="ECO:0000256" key="4">
    <source>
        <dbReference type="ARBA" id="ARBA00023125"/>
    </source>
</evidence>
<dbReference type="InterPro" id="IPR001471">
    <property type="entry name" value="AP2/ERF_dom"/>
</dbReference>
<dbReference type="Pfam" id="PF00847">
    <property type="entry name" value="AP2"/>
    <property type="match status" value="1"/>
</dbReference>
<evidence type="ECO:0000259" key="9">
    <source>
        <dbReference type="PROSITE" id="PS51032"/>
    </source>
</evidence>
<reference evidence="10" key="1">
    <citation type="submission" date="2019-12" db="EMBL/GenBank/DDBJ databases">
        <authorList>
            <person name="Scholes J."/>
        </authorList>
    </citation>
    <scope>NUCLEOTIDE SEQUENCE</scope>
</reference>
<dbReference type="GO" id="GO:0005634">
    <property type="term" value="C:nucleus"/>
    <property type="evidence" value="ECO:0007669"/>
    <property type="project" value="UniProtKB-SubCell"/>
</dbReference>
<keyword evidence="2" id="KW-0611">Plant defense</keyword>
<dbReference type="CDD" id="cd00018">
    <property type="entry name" value="AP2"/>
    <property type="match status" value="1"/>
</dbReference>
<feature type="compositionally biased region" description="Basic residues" evidence="8">
    <location>
        <begin position="15"/>
        <end position="25"/>
    </location>
</feature>
<dbReference type="Proteomes" id="UP001153555">
    <property type="component" value="Unassembled WGS sequence"/>
</dbReference>
<dbReference type="SMART" id="SM00380">
    <property type="entry name" value="AP2"/>
    <property type="match status" value="1"/>
</dbReference>
<proteinExistence type="inferred from homology"/>
<evidence type="ECO:0000313" key="11">
    <source>
        <dbReference type="Proteomes" id="UP001153555"/>
    </source>
</evidence>
<dbReference type="Gene3D" id="3.30.730.10">
    <property type="entry name" value="AP2/ERF domain"/>
    <property type="match status" value="1"/>
</dbReference>
<dbReference type="EMBL" id="CACSLK010027773">
    <property type="protein sequence ID" value="CAA0829578.1"/>
    <property type="molecule type" value="Genomic_DNA"/>
</dbReference>
<keyword evidence="6" id="KW-0539">Nucleus</keyword>
<evidence type="ECO:0000256" key="7">
    <source>
        <dbReference type="ARBA" id="ARBA00024343"/>
    </source>
</evidence>
<keyword evidence="3" id="KW-0805">Transcription regulation</keyword>